<dbReference type="SFLD" id="SFLDG01168">
    <property type="entry name" value="Ferric_reductase_subgroup_(FRE"/>
    <property type="match status" value="1"/>
</dbReference>
<dbReference type="Gramene" id="RZC67721">
    <property type="protein sequence ID" value="RZC67721"/>
    <property type="gene ID" value="C5167_011407"/>
</dbReference>
<feature type="transmembrane region" description="Helical" evidence="6">
    <location>
        <begin position="579"/>
        <end position="606"/>
    </location>
</feature>
<dbReference type="Pfam" id="PF08030">
    <property type="entry name" value="NAD_binding_6"/>
    <property type="match status" value="1"/>
</dbReference>
<keyword evidence="3 6" id="KW-1133">Transmembrane helix</keyword>
<name>A0A4Y7K684_PAPSO</name>
<evidence type="ECO:0000256" key="6">
    <source>
        <dbReference type="SAM" id="Phobius"/>
    </source>
</evidence>
<reference evidence="8 9" key="1">
    <citation type="journal article" date="2018" name="Science">
        <title>The opium poppy genome and morphinan production.</title>
        <authorList>
            <person name="Guo L."/>
            <person name="Winzer T."/>
            <person name="Yang X."/>
            <person name="Li Y."/>
            <person name="Ning Z."/>
            <person name="He Z."/>
            <person name="Teodor R."/>
            <person name="Lu Y."/>
            <person name="Bowser T.A."/>
            <person name="Graham I.A."/>
            <person name="Ye K."/>
        </authorList>
    </citation>
    <scope>NUCLEOTIDE SEQUENCE [LARGE SCALE GENOMIC DNA]</scope>
    <source>
        <strain evidence="9">cv. HN1</strain>
        <tissue evidence="8">Leaves</tissue>
    </source>
</reference>
<dbReference type="InterPro" id="IPR017927">
    <property type="entry name" value="FAD-bd_FR_type"/>
</dbReference>
<dbReference type="GO" id="GO:0005886">
    <property type="term" value="C:plasma membrane"/>
    <property type="evidence" value="ECO:0007669"/>
    <property type="project" value="TreeGrafter"/>
</dbReference>
<dbReference type="Pfam" id="PF01794">
    <property type="entry name" value="Ferric_reduct"/>
    <property type="match status" value="1"/>
</dbReference>
<dbReference type="CDD" id="cd06186">
    <property type="entry name" value="NOX_Duox_like_FAD_NADP"/>
    <property type="match status" value="1"/>
</dbReference>
<evidence type="ECO:0000256" key="2">
    <source>
        <dbReference type="ARBA" id="ARBA00022692"/>
    </source>
</evidence>
<dbReference type="PANTHER" id="PTHR11972:SF79">
    <property type="entry name" value="FERRIC REDUCTION OXIDASE 4-RELATED"/>
    <property type="match status" value="1"/>
</dbReference>
<keyword evidence="9" id="KW-1185">Reference proteome</keyword>
<dbReference type="SUPFAM" id="SSF52343">
    <property type="entry name" value="Ferredoxin reductase-like, C-terminal NADP-linked domain"/>
    <property type="match status" value="1"/>
</dbReference>
<feature type="transmembrane region" description="Helical" evidence="6">
    <location>
        <begin position="213"/>
        <end position="232"/>
    </location>
</feature>
<evidence type="ECO:0000256" key="1">
    <source>
        <dbReference type="ARBA" id="ARBA00004141"/>
    </source>
</evidence>
<dbReference type="SFLD" id="SFLDS00052">
    <property type="entry name" value="Ferric_Reductase_Domain"/>
    <property type="match status" value="1"/>
</dbReference>
<dbReference type="OMA" id="IHVGVAY"/>
<evidence type="ECO:0000313" key="9">
    <source>
        <dbReference type="Proteomes" id="UP000316621"/>
    </source>
</evidence>
<dbReference type="InterPro" id="IPR013121">
    <property type="entry name" value="Fe_red_NAD-bd_6"/>
</dbReference>
<evidence type="ECO:0000256" key="5">
    <source>
        <dbReference type="ARBA" id="ARBA00023136"/>
    </source>
</evidence>
<dbReference type="InterPro" id="IPR039261">
    <property type="entry name" value="FNR_nucleotide-bd"/>
</dbReference>
<evidence type="ECO:0000313" key="8">
    <source>
        <dbReference type="EMBL" id="RZC67721.1"/>
    </source>
</evidence>
<dbReference type="Proteomes" id="UP000316621">
    <property type="component" value="Chromosome 6"/>
</dbReference>
<dbReference type="AlphaFoldDB" id="A0A4Y7K684"/>
<feature type="transmembrane region" description="Helical" evidence="6">
    <location>
        <begin position="59"/>
        <end position="80"/>
    </location>
</feature>
<dbReference type="PROSITE" id="PS51384">
    <property type="entry name" value="FAD_FR"/>
    <property type="match status" value="1"/>
</dbReference>
<organism evidence="8 9">
    <name type="scientific">Papaver somniferum</name>
    <name type="common">Opium poppy</name>
    <dbReference type="NCBI Taxonomy" id="3469"/>
    <lineage>
        <taxon>Eukaryota</taxon>
        <taxon>Viridiplantae</taxon>
        <taxon>Streptophyta</taxon>
        <taxon>Embryophyta</taxon>
        <taxon>Tracheophyta</taxon>
        <taxon>Spermatophyta</taxon>
        <taxon>Magnoliopsida</taxon>
        <taxon>Ranunculales</taxon>
        <taxon>Papaveraceae</taxon>
        <taxon>Papaveroideae</taxon>
        <taxon>Papaver</taxon>
    </lineage>
</organism>
<proteinExistence type="predicted"/>
<evidence type="ECO:0000256" key="4">
    <source>
        <dbReference type="ARBA" id="ARBA00023002"/>
    </source>
</evidence>
<feature type="transmembrane region" description="Helical" evidence="6">
    <location>
        <begin position="626"/>
        <end position="643"/>
    </location>
</feature>
<feature type="transmembrane region" description="Helical" evidence="6">
    <location>
        <begin position="147"/>
        <end position="173"/>
    </location>
</feature>
<feature type="transmembrane region" description="Helical" evidence="6">
    <location>
        <begin position="244"/>
        <end position="265"/>
    </location>
</feature>
<protein>
    <recommendedName>
        <fullName evidence="7">FAD-binding FR-type domain-containing protein</fullName>
    </recommendedName>
</protein>
<dbReference type="Pfam" id="PF08022">
    <property type="entry name" value="FAD_binding_8"/>
    <property type="match status" value="1"/>
</dbReference>
<dbReference type="InterPro" id="IPR050369">
    <property type="entry name" value="RBOH/FRE"/>
</dbReference>
<dbReference type="GO" id="GO:0000293">
    <property type="term" value="F:ferric-chelate reductase activity"/>
    <property type="evidence" value="ECO:0007669"/>
    <property type="project" value="TreeGrafter"/>
</dbReference>
<comment type="subcellular location">
    <subcellularLocation>
        <location evidence="1">Membrane</location>
        <topology evidence="1">Multi-pass membrane protein</topology>
    </subcellularLocation>
</comment>
<dbReference type="InterPro" id="IPR013130">
    <property type="entry name" value="Fe3_Rdtase_TM_dom"/>
</dbReference>
<keyword evidence="4" id="KW-0560">Oxidoreductase</keyword>
<keyword evidence="5 6" id="KW-0472">Membrane</keyword>
<dbReference type="PANTHER" id="PTHR11972">
    <property type="entry name" value="NADPH OXIDASE"/>
    <property type="match status" value="1"/>
</dbReference>
<feature type="transmembrane region" description="Helical" evidence="6">
    <location>
        <begin position="333"/>
        <end position="352"/>
    </location>
</feature>
<feature type="domain" description="FAD-binding FR-type" evidence="7">
    <location>
        <begin position="356"/>
        <end position="462"/>
    </location>
</feature>
<evidence type="ECO:0000259" key="7">
    <source>
        <dbReference type="PROSITE" id="PS51384"/>
    </source>
</evidence>
<feature type="transmembrane region" description="Helical" evidence="6">
    <location>
        <begin position="285"/>
        <end position="302"/>
    </location>
</feature>
<dbReference type="Gene3D" id="3.40.50.80">
    <property type="entry name" value="Nucleotide-binding domain of ferredoxin-NADP reductase (FNR) module"/>
    <property type="match status" value="2"/>
</dbReference>
<feature type="transmembrane region" description="Helical" evidence="6">
    <location>
        <begin position="100"/>
        <end position="124"/>
    </location>
</feature>
<gene>
    <name evidence="8" type="ORF">C5167_011407</name>
</gene>
<evidence type="ECO:0000256" key="3">
    <source>
        <dbReference type="ARBA" id="ARBA00022989"/>
    </source>
</evidence>
<dbReference type="EMBL" id="CM010720">
    <property type="protein sequence ID" value="RZC67721.1"/>
    <property type="molecule type" value="Genomic_DNA"/>
</dbReference>
<sequence>MYISIWQASFGLNITFALLLSAHVLYLRRSTSLLMDSRTKQSPPTNGGSKKSVRAGLRLLLLVIFVGWIMMWIMLPVKVYKNVWTPKLNVKLNSKFIGSQGANLVIFTFPIMLIAALSCVYLHLESKHADNHKESSRSRLAVLRRPVLVKAPLGIVTSMELLFSAMFVALMIWSLGNYLYVNYQHLHMHKVGEKVWQAKFRAVFLRLGYVGNISWAFLFFPVTRGSSILPLVGLTSESSVKYHIWLGHISMVLFALHSIGFFIYWGLTDQMADGLEWSKDYVSNVAGEIAWVVSLAMWATSIPRVRRKMFELFFYTHYLYIVYLVFYLLHVGIAYFCTILPGVFLFLIDRFLRFLQSQKRVRLVSARVLPCETVELNFSKSPELHYSPTSMVYINIPSISKLQWHPFTVTSNSNMEPDTLSLAIKCGGSWSENLYKKLSSISCVVDRLDVSIEGPYGPNSPHFLRHDVLVMVTGGRGITPMISIIKEVIFRKNTSSNATPKLILISAFKKSADLGMLDLLLPISGTPWDLSGINLQIEAYVTTENQETESTAKLNPQTISFKPNVHDEPLTATFGPNSWLWLGVVITSSFIMFLLFLGILTRYYIYPIDKNTEKVYHYSGRALWDMFFVCICIAAAASGAFLWNKKNLSANRVQNKDIVTPTMSPAGLTTEYPIQELESVPRQSLAQATNVHYGSRPDLKNILFNCKDSNVGVLVCGPRKMRHEAAKICSSGLAENLHFEAISFNW</sequence>
<feature type="transmembrane region" description="Helical" evidence="6">
    <location>
        <begin position="6"/>
        <end position="27"/>
    </location>
</feature>
<dbReference type="InterPro" id="IPR013112">
    <property type="entry name" value="FAD-bd_8"/>
</dbReference>
<accession>A0A4Y7K684</accession>
<keyword evidence="2 6" id="KW-0812">Transmembrane</keyword>